<dbReference type="EMBL" id="MK504446">
    <property type="protein sequence ID" value="QBJ03816.1"/>
    <property type="molecule type" value="Genomic_DNA"/>
</dbReference>
<reference evidence="1" key="1">
    <citation type="submission" date="2019-02" db="EMBL/GenBank/DDBJ databases">
        <title>Isolation of virulent Lactobacillus brevis phages.</title>
        <authorList>
            <person name="Feyereisen M."/>
            <person name="Mahony J."/>
            <person name="O'Sullivan T."/>
            <person name="van Sinderen D."/>
        </authorList>
    </citation>
    <scope>NUCLEOTIDE SEQUENCE [LARGE SCALE GENOMIC DNA]</scope>
</reference>
<evidence type="ECO:0000313" key="1">
    <source>
        <dbReference type="EMBL" id="QBJ03816.1"/>
    </source>
</evidence>
<keyword evidence="2" id="KW-1185">Reference proteome</keyword>
<evidence type="ECO:0000313" key="2">
    <source>
        <dbReference type="Proteomes" id="UP000306187"/>
    </source>
</evidence>
<protein>
    <submittedName>
        <fullName evidence="1">Uncharacterized protein</fullName>
    </submittedName>
</protein>
<dbReference type="Proteomes" id="UP000306187">
    <property type="component" value="Segment"/>
</dbReference>
<proteinExistence type="predicted"/>
<organism evidence="1 2">
    <name type="scientific">Lactobacillus phage SAC12B</name>
    <dbReference type="NCBI Taxonomy" id="2510941"/>
    <lineage>
        <taxon>Viruses</taxon>
        <taxon>Duplodnaviria</taxon>
        <taxon>Heunggongvirae</taxon>
        <taxon>Uroviricota</taxon>
        <taxon>Caudoviricetes</taxon>
        <taxon>Herelleviridae</taxon>
        <taxon>Tybeckvirus</taxon>
        <taxon>Tybeckvirus SAC12B</taxon>
    </lineage>
</organism>
<name>A0A4Y5FFE9_9CAUD</name>
<gene>
    <name evidence="1" type="ORF">SAC12B_0027</name>
</gene>
<sequence>MSISFNQFKAIILDKEKFRTGLINILKETESDRNFDREDKGIPLVKFDGYDDGYYWDYTLVGLNPDEKTLTVTFSIGSGSGYIPMNCTEYKVSIEDFRQYLINRKWKNQDIDTIEILASCINEIQGSQIVSEEHDDYE</sequence>
<accession>A0A4Y5FFE9</accession>